<dbReference type="PATRIC" id="fig|472175.3.peg.1580"/>
<evidence type="ECO:0000256" key="3">
    <source>
        <dbReference type="SAM" id="SignalP"/>
    </source>
</evidence>
<dbReference type="AlphaFoldDB" id="A0A084UC49"/>
<dbReference type="InterPro" id="IPR027304">
    <property type="entry name" value="Trigger_fact/SurA_dom_sf"/>
</dbReference>
<name>A0A084UC49_9HYPH</name>
<dbReference type="GO" id="GO:0003755">
    <property type="term" value="F:peptidyl-prolyl cis-trans isomerase activity"/>
    <property type="evidence" value="ECO:0007669"/>
    <property type="project" value="UniProtKB-KW"/>
</dbReference>
<evidence type="ECO:0000256" key="2">
    <source>
        <dbReference type="ARBA" id="ARBA00023110"/>
    </source>
</evidence>
<keyword evidence="5" id="KW-0413">Isomerase</keyword>
<dbReference type="Gene3D" id="1.10.4030.10">
    <property type="entry name" value="Porin chaperone SurA, peptide-binding domain"/>
    <property type="match status" value="1"/>
</dbReference>
<feature type="signal peptide" evidence="3">
    <location>
        <begin position="1"/>
        <end position="39"/>
    </location>
</feature>
<keyword evidence="6" id="KW-1185">Reference proteome</keyword>
<gene>
    <name evidence="5" type="ORF">EL18_01572</name>
</gene>
<feature type="chain" id="PRO_5001783283" evidence="3">
    <location>
        <begin position="40"/>
        <end position="317"/>
    </location>
</feature>
<dbReference type="PANTHER" id="PTHR47637:SF1">
    <property type="entry name" value="CHAPERONE SURA"/>
    <property type="match status" value="1"/>
</dbReference>
<proteinExistence type="predicted"/>
<evidence type="ECO:0000259" key="4">
    <source>
        <dbReference type="Pfam" id="PF09312"/>
    </source>
</evidence>
<comment type="caution">
    <text evidence="5">The sequence shown here is derived from an EMBL/GenBank/DDBJ whole genome shotgun (WGS) entry which is preliminary data.</text>
</comment>
<accession>A0A084UC49</accession>
<dbReference type="EMBL" id="JMQM01000001">
    <property type="protein sequence ID" value="KFB10535.1"/>
    <property type="molecule type" value="Genomic_DNA"/>
</dbReference>
<keyword evidence="2" id="KW-0697">Rotamase</keyword>
<dbReference type="STRING" id="472175.EL18_01572"/>
<evidence type="ECO:0000313" key="6">
    <source>
        <dbReference type="Proteomes" id="UP000053675"/>
    </source>
</evidence>
<dbReference type="Pfam" id="PF09312">
    <property type="entry name" value="SurA_N"/>
    <property type="match status" value="1"/>
</dbReference>
<organism evidence="5 6">
    <name type="scientific">Nitratireductor basaltis</name>
    <dbReference type="NCBI Taxonomy" id="472175"/>
    <lineage>
        <taxon>Bacteria</taxon>
        <taxon>Pseudomonadati</taxon>
        <taxon>Pseudomonadota</taxon>
        <taxon>Alphaproteobacteria</taxon>
        <taxon>Hyphomicrobiales</taxon>
        <taxon>Phyllobacteriaceae</taxon>
        <taxon>Nitratireductor</taxon>
    </lineage>
</organism>
<sequence length="317" mass="35432">MSKFSSTTAQRAMRAMAAALVLSAGAATMTVLPASPAYAAQIRYVVNDTPITSYEIQRRAALLKLMRRSGNLQQLAADEMIDQTLRRQAMAQNRINITDAMVNESYANFAKGNKLSLKQLDQILAQSGVTKEHFKEFIRTQMGWGRVLQTKARSSLQLSQEDVVRKMLEEGRQPSTTEYLLQQVIFVVPSAERGKILGKRKREAEAMRGRVQGCSNLIDLAKTQLDVTVRDLGRVLQPELPADWKDHIVKTSPGNATPVRETERGVEFITVCNAREVSDDHVAKLVFQSELTEDKSAADISDQTLEELRKEAKIVKR</sequence>
<reference evidence="5 6" key="1">
    <citation type="submission" date="2014-05" db="EMBL/GenBank/DDBJ databases">
        <title>Draft Genome Sequence of Nitratireductor basaltis Strain UMTGB225, A Marine Bacterium Isolated from Green Barrel Tunicate.</title>
        <authorList>
            <person name="Gan H.Y."/>
        </authorList>
    </citation>
    <scope>NUCLEOTIDE SEQUENCE [LARGE SCALE GENOMIC DNA]</scope>
    <source>
        <strain evidence="5 6">UMTGB225</strain>
    </source>
</reference>
<dbReference type="SUPFAM" id="SSF109998">
    <property type="entry name" value="Triger factor/SurA peptide-binding domain-like"/>
    <property type="match status" value="1"/>
</dbReference>
<dbReference type="Proteomes" id="UP000053675">
    <property type="component" value="Unassembled WGS sequence"/>
</dbReference>
<dbReference type="InterPro" id="IPR050280">
    <property type="entry name" value="OMP_Chaperone_SurA"/>
</dbReference>
<keyword evidence="1 3" id="KW-0732">Signal</keyword>
<evidence type="ECO:0000313" key="5">
    <source>
        <dbReference type="EMBL" id="KFB10535.1"/>
    </source>
</evidence>
<feature type="domain" description="SurA N-terminal" evidence="4">
    <location>
        <begin position="72"/>
        <end position="144"/>
    </location>
</feature>
<dbReference type="PANTHER" id="PTHR47637">
    <property type="entry name" value="CHAPERONE SURA"/>
    <property type="match status" value="1"/>
</dbReference>
<dbReference type="eggNOG" id="COG0760">
    <property type="taxonomic scope" value="Bacteria"/>
</dbReference>
<evidence type="ECO:0000256" key="1">
    <source>
        <dbReference type="ARBA" id="ARBA00022729"/>
    </source>
</evidence>
<dbReference type="RefSeq" id="WP_036481476.1">
    <property type="nucleotide sequence ID" value="NZ_JMQM01000001.1"/>
</dbReference>
<dbReference type="InterPro" id="IPR015391">
    <property type="entry name" value="SurA_N"/>
</dbReference>
<protein>
    <submittedName>
        <fullName evidence="5">Putative survival protein surA (Peptidyl-prolyl cis-trans isomerase SurA)</fullName>
    </submittedName>
</protein>